<keyword evidence="2" id="KW-1185">Reference proteome</keyword>
<dbReference type="PANTHER" id="PTHR15827:SF2">
    <property type="entry name" value="CYCLIN-DEPENDENT KINASE 2-INTERACTING PROTEIN"/>
    <property type="match status" value="1"/>
</dbReference>
<dbReference type="OrthoDB" id="17066at2759"/>
<dbReference type="PANTHER" id="PTHR15827">
    <property type="entry name" value="CYCLIN-DEPENDENT KINASE 2-INTERACTING PROTEIN"/>
    <property type="match status" value="1"/>
</dbReference>
<comment type="caution">
    <text evidence="1">The sequence shown here is derived from an EMBL/GenBank/DDBJ whole genome shotgun (WGS) entry which is preliminary data.</text>
</comment>
<evidence type="ECO:0000313" key="1">
    <source>
        <dbReference type="EMBL" id="GFT54319.1"/>
    </source>
</evidence>
<dbReference type="InterPro" id="IPR023250">
    <property type="entry name" value="Cyclin-dep_Kinase_2_interact"/>
</dbReference>
<dbReference type="PRINTS" id="PR02040">
    <property type="entry name" value="CDK2IP"/>
</dbReference>
<dbReference type="EMBL" id="BMAW01066290">
    <property type="protein sequence ID" value="GFT54319.1"/>
    <property type="molecule type" value="Genomic_DNA"/>
</dbReference>
<sequence length="193" mass="22733">MSAKRLPGNKRIVHDCCVDLFNYIQKWEGFSTDCLSIIKSICSKKRKELHEQELFNQGQIEETSFDALTVELTNLSSELHLKLNKLEAIVKKMKEIPQKLKAIRELSELQQSIDSSFETRVSRFSEAADELQQMYRKEFIIKSSICKEICVFTKESELIFFEAYWKYEPNIDREKVDELLKGILYELEINHQL</sequence>
<name>A0A8X6P8A1_NEPPI</name>
<proteinExistence type="predicted"/>
<organism evidence="1 2">
    <name type="scientific">Nephila pilipes</name>
    <name type="common">Giant wood spider</name>
    <name type="synonym">Nephila maculata</name>
    <dbReference type="NCBI Taxonomy" id="299642"/>
    <lineage>
        <taxon>Eukaryota</taxon>
        <taxon>Metazoa</taxon>
        <taxon>Ecdysozoa</taxon>
        <taxon>Arthropoda</taxon>
        <taxon>Chelicerata</taxon>
        <taxon>Arachnida</taxon>
        <taxon>Araneae</taxon>
        <taxon>Araneomorphae</taxon>
        <taxon>Entelegynae</taxon>
        <taxon>Araneoidea</taxon>
        <taxon>Nephilidae</taxon>
        <taxon>Nephila</taxon>
    </lineage>
</organism>
<dbReference type="AlphaFoldDB" id="A0A8X6P8A1"/>
<accession>A0A8X6P8A1</accession>
<dbReference type="Proteomes" id="UP000887013">
    <property type="component" value="Unassembled WGS sequence"/>
</dbReference>
<evidence type="ECO:0000313" key="2">
    <source>
        <dbReference type="Proteomes" id="UP000887013"/>
    </source>
</evidence>
<reference evidence="1" key="1">
    <citation type="submission" date="2020-08" db="EMBL/GenBank/DDBJ databases">
        <title>Multicomponent nature underlies the extraordinary mechanical properties of spider dragline silk.</title>
        <authorList>
            <person name="Kono N."/>
            <person name="Nakamura H."/>
            <person name="Mori M."/>
            <person name="Yoshida Y."/>
            <person name="Ohtoshi R."/>
            <person name="Malay A.D."/>
            <person name="Moran D.A.P."/>
            <person name="Tomita M."/>
            <person name="Numata K."/>
            <person name="Arakawa K."/>
        </authorList>
    </citation>
    <scope>NUCLEOTIDE SEQUENCE</scope>
</reference>
<protein>
    <submittedName>
        <fullName evidence="1">Uncharacterized protein</fullName>
    </submittedName>
</protein>
<gene>
    <name evidence="1" type="primary">AVEN_58634_1</name>
    <name evidence="1" type="ORF">NPIL_555201</name>
</gene>